<evidence type="ECO:0000256" key="1">
    <source>
        <dbReference type="SAM" id="MobiDB-lite"/>
    </source>
</evidence>
<name>A0AAX6F5Y3_IRIPA</name>
<keyword evidence="3" id="KW-1185">Reference proteome</keyword>
<feature type="region of interest" description="Disordered" evidence="1">
    <location>
        <begin position="30"/>
        <end position="50"/>
    </location>
</feature>
<sequence>MFFFYFLNCRRIRGVGYDEIVEFVIKSNGREEGQGHDARTSGCGIWRNNE</sequence>
<keyword evidence="2" id="KW-0808">Transferase</keyword>
<comment type="caution">
    <text evidence="2">The sequence shown here is derived from an EMBL/GenBank/DDBJ whole genome shotgun (WGS) entry which is preliminary data.</text>
</comment>
<feature type="compositionally biased region" description="Basic and acidic residues" evidence="1">
    <location>
        <begin position="30"/>
        <end position="39"/>
    </location>
</feature>
<dbReference type="AlphaFoldDB" id="A0AAX6F5Y3"/>
<evidence type="ECO:0000313" key="3">
    <source>
        <dbReference type="Proteomes" id="UP001140949"/>
    </source>
</evidence>
<dbReference type="GO" id="GO:0016301">
    <property type="term" value="F:kinase activity"/>
    <property type="evidence" value="ECO:0007669"/>
    <property type="project" value="UniProtKB-KW"/>
</dbReference>
<proteinExistence type="predicted"/>
<keyword evidence="2" id="KW-0675">Receptor</keyword>
<evidence type="ECO:0000313" key="2">
    <source>
        <dbReference type="EMBL" id="KAJ6811756.1"/>
    </source>
</evidence>
<gene>
    <name evidence="2" type="ORF">M6B38_150550</name>
</gene>
<dbReference type="Proteomes" id="UP001140949">
    <property type="component" value="Unassembled WGS sequence"/>
</dbReference>
<accession>A0AAX6F5Y3</accession>
<protein>
    <submittedName>
        <fullName evidence="2">Proline-rich receptor-like protein kinase PERK3</fullName>
    </submittedName>
</protein>
<reference evidence="2" key="1">
    <citation type="journal article" date="2023" name="GigaByte">
        <title>Genome assembly of the bearded iris, Iris pallida Lam.</title>
        <authorList>
            <person name="Bruccoleri R.E."/>
            <person name="Oakeley E.J."/>
            <person name="Faust A.M.E."/>
            <person name="Altorfer M."/>
            <person name="Dessus-Babus S."/>
            <person name="Burckhardt D."/>
            <person name="Oertli M."/>
            <person name="Naumann U."/>
            <person name="Petersen F."/>
            <person name="Wong J."/>
        </authorList>
    </citation>
    <scope>NUCLEOTIDE SEQUENCE</scope>
    <source>
        <strain evidence="2">GSM-AAB239-AS_SAM_17_03QT</strain>
    </source>
</reference>
<reference evidence="2" key="2">
    <citation type="submission" date="2023-04" db="EMBL/GenBank/DDBJ databases">
        <authorList>
            <person name="Bruccoleri R.E."/>
            <person name="Oakeley E.J."/>
            <person name="Faust A.-M."/>
            <person name="Dessus-Babus S."/>
            <person name="Altorfer M."/>
            <person name="Burckhardt D."/>
            <person name="Oertli M."/>
            <person name="Naumann U."/>
            <person name="Petersen F."/>
            <person name="Wong J."/>
        </authorList>
    </citation>
    <scope>NUCLEOTIDE SEQUENCE</scope>
    <source>
        <strain evidence="2">GSM-AAB239-AS_SAM_17_03QT</strain>
        <tissue evidence="2">Leaf</tissue>
    </source>
</reference>
<organism evidence="2 3">
    <name type="scientific">Iris pallida</name>
    <name type="common">Sweet iris</name>
    <dbReference type="NCBI Taxonomy" id="29817"/>
    <lineage>
        <taxon>Eukaryota</taxon>
        <taxon>Viridiplantae</taxon>
        <taxon>Streptophyta</taxon>
        <taxon>Embryophyta</taxon>
        <taxon>Tracheophyta</taxon>
        <taxon>Spermatophyta</taxon>
        <taxon>Magnoliopsida</taxon>
        <taxon>Liliopsida</taxon>
        <taxon>Asparagales</taxon>
        <taxon>Iridaceae</taxon>
        <taxon>Iridoideae</taxon>
        <taxon>Irideae</taxon>
        <taxon>Iris</taxon>
    </lineage>
</organism>
<dbReference type="EMBL" id="JANAVB010031417">
    <property type="protein sequence ID" value="KAJ6811756.1"/>
    <property type="molecule type" value="Genomic_DNA"/>
</dbReference>
<keyword evidence="2" id="KW-0418">Kinase</keyword>